<dbReference type="SMART" id="SM00347">
    <property type="entry name" value="HTH_MARR"/>
    <property type="match status" value="1"/>
</dbReference>
<name>A0AAE6KPV0_9PROT</name>
<dbReference type="PANTHER" id="PTHR33164">
    <property type="entry name" value="TRANSCRIPTIONAL REGULATOR, MARR FAMILY"/>
    <property type="match status" value="1"/>
</dbReference>
<gene>
    <name evidence="2" type="ORF">FIT61_06510</name>
</gene>
<dbReference type="Proteomes" id="UP000312102">
    <property type="component" value="Chromosome"/>
</dbReference>
<accession>A0AAE6KPV0</accession>
<dbReference type="GO" id="GO:0006950">
    <property type="term" value="P:response to stress"/>
    <property type="evidence" value="ECO:0007669"/>
    <property type="project" value="TreeGrafter"/>
</dbReference>
<proteinExistence type="predicted"/>
<organism evidence="2 3">
    <name type="scientific">Candidatus Methylopumilus rimovensis</name>
    <dbReference type="NCBI Taxonomy" id="2588535"/>
    <lineage>
        <taxon>Bacteria</taxon>
        <taxon>Pseudomonadati</taxon>
        <taxon>Pseudomonadota</taxon>
        <taxon>Betaproteobacteria</taxon>
        <taxon>Nitrosomonadales</taxon>
        <taxon>Methylophilaceae</taxon>
        <taxon>Candidatus Methylopumilus</taxon>
    </lineage>
</organism>
<dbReference type="InterPro" id="IPR036388">
    <property type="entry name" value="WH-like_DNA-bd_sf"/>
</dbReference>
<reference evidence="2 3" key="1">
    <citation type="journal article" date="2019" name="ISME J.">
        <title>Evolution in action: habitat transition from sediment to the pelagial leads to genome streamlining in Methylophilaceae.</title>
        <authorList>
            <person name="Salcher M."/>
            <person name="Schaefle D."/>
            <person name="Kaspar M."/>
            <person name="Neuenschwander S.M."/>
            <person name="Ghai R."/>
        </authorList>
    </citation>
    <scope>NUCLEOTIDE SEQUENCE [LARGE SCALE GENOMIC DNA]</scope>
    <source>
        <strain evidence="2 3">MMS-RI-1</strain>
    </source>
</reference>
<keyword evidence="3" id="KW-1185">Reference proteome</keyword>
<sequence length="154" mass="17541">MKIKLQKEVLKHFREIYIQAKSELKDNVKKTGLTGSQLWIMQQIYNFNGISNSELAKNLTLHVSTCSILVNKLIKKGLVEKARSPTDERKIILTITSKGKQLMLKAPKSPEGAIPSTLKKLSIEELEELNTVLTKFAKKMKVLNKVYKDIPLDY</sequence>
<dbReference type="InterPro" id="IPR036390">
    <property type="entry name" value="WH_DNA-bd_sf"/>
</dbReference>
<dbReference type="InterPro" id="IPR039422">
    <property type="entry name" value="MarR/SlyA-like"/>
</dbReference>
<evidence type="ECO:0000313" key="3">
    <source>
        <dbReference type="Proteomes" id="UP000312102"/>
    </source>
</evidence>
<feature type="domain" description="HTH marR-type" evidence="1">
    <location>
        <begin position="2"/>
        <end position="138"/>
    </location>
</feature>
<dbReference type="Gene3D" id="1.10.10.10">
    <property type="entry name" value="Winged helix-like DNA-binding domain superfamily/Winged helix DNA-binding domain"/>
    <property type="match status" value="1"/>
</dbReference>
<protein>
    <submittedName>
        <fullName evidence="2">MarR family transcriptional regulator</fullName>
    </submittedName>
</protein>
<dbReference type="PANTHER" id="PTHR33164:SF43">
    <property type="entry name" value="HTH-TYPE TRANSCRIPTIONAL REPRESSOR YETL"/>
    <property type="match status" value="1"/>
</dbReference>
<dbReference type="GO" id="GO:0003700">
    <property type="term" value="F:DNA-binding transcription factor activity"/>
    <property type="evidence" value="ECO:0007669"/>
    <property type="project" value="InterPro"/>
</dbReference>
<dbReference type="RefSeq" id="WP_139883862.1">
    <property type="nucleotide sequence ID" value="NZ_CP040986.1"/>
</dbReference>
<evidence type="ECO:0000259" key="1">
    <source>
        <dbReference type="PROSITE" id="PS50995"/>
    </source>
</evidence>
<dbReference type="Pfam" id="PF01047">
    <property type="entry name" value="MarR"/>
    <property type="match status" value="1"/>
</dbReference>
<evidence type="ECO:0000313" key="2">
    <source>
        <dbReference type="EMBL" id="QDD14071.1"/>
    </source>
</evidence>
<dbReference type="EMBL" id="CP040986">
    <property type="protein sequence ID" value="QDD14071.1"/>
    <property type="molecule type" value="Genomic_DNA"/>
</dbReference>
<dbReference type="PROSITE" id="PS50995">
    <property type="entry name" value="HTH_MARR_2"/>
    <property type="match status" value="1"/>
</dbReference>
<dbReference type="InterPro" id="IPR000835">
    <property type="entry name" value="HTH_MarR-typ"/>
</dbReference>
<dbReference type="KEGG" id="mrk:FIT61_06510"/>
<dbReference type="AlphaFoldDB" id="A0AAE6KPV0"/>
<dbReference type="PRINTS" id="PR00598">
    <property type="entry name" value="HTHMARR"/>
</dbReference>
<dbReference type="SUPFAM" id="SSF46785">
    <property type="entry name" value="Winged helix' DNA-binding domain"/>
    <property type="match status" value="1"/>
</dbReference>